<proteinExistence type="predicted"/>
<feature type="region of interest" description="Disordered" evidence="1">
    <location>
        <begin position="378"/>
        <end position="406"/>
    </location>
</feature>
<protein>
    <recommendedName>
        <fullName evidence="2">DUF6973 domain-containing protein</fullName>
    </recommendedName>
</protein>
<sequence>MTDKSPLTVPMVLGWNLKHLRDVVDTLTKVGPDIEAEAVSAAGLIAKSDEYFIGDGGEAARTRGRSDKTDTHATVDVYAALADKITAVCNTFQVEIAKIQVAVAKTAASKWDLFYKDDGEVLSRKSDWETAKSNWWHPDGAIASKELEQRILTKMFQEALDNIMVADANTASIAGVLENLTESVKLGMANIPTDPDLARILLENQVNPDEMVVWPSGATLELIRAVNPDFVPQSMTKSEMNALTNLLEMHGAKALIDLYNIKSEANDAAKQSKFGESLAKGQTLNDGQGDAFRHTYWNALLTNRFGEDFAKEYTTAHERVGGQQGPREAMDLYNNGIGRQIGASNPDASPEELRAKVTQAIDDGKLIIIGRSNPDANPQITWSNQIPDPKMQGLPTGTSVPLPGKK</sequence>
<dbReference type="Proteomes" id="UP000432464">
    <property type="component" value="Unassembled WGS sequence"/>
</dbReference>
<evidence type="ECO:0000259" key="2">
    <source>
        <dbReference type="Pfam" id="PF22322"/>
    </source>
</evidence>
<name>A0A6I3L2P7_9NOCA</name>
<reference evidence="3 4" key="1">
    <citation type="submission" date="2019-11" db="EMBL/GenBank/DDBJ databases">
        <title>Nocardia sp. nov. CT2-14 isolated from soil.</title>
        <authorList>
            <person name="Kanchanasin P."/>
            <person name="Tanasupawat S."/>
            <person name="Yuki M."/>
            <person name="Kudo T."/>
        </authorList>
    </citation>
    <scope>NUCLEOTIDE SEQUENCE [LARGE SCALE GENOMIC DNA]</scope>
    <source>
        <strain evidence="3 4">CT2-14</strain>
    </source>
</reference>
<keyword evidence="4" id="KW-1185">Reference proteome</keyword>
<dbReference type="EMBL" id="WMBB01000006">
    <property type="protein sequence ID" value="MTE14149.1"/>
    <property type="molecule type" value="Genomic_DNA"/>
</dbReference>
<dbReference type="RefSeq" id="WP_154788547.1">
    <property type="nucleotide sequence ID" value="NZ_WMBB01000006.1"/>
</dbReference>
<accession>A0A6I3L2P7</accession>
<feature type="domain" description="DUF6973" evidence="2">
    <location>
        <begin position="256"/>
        <end position="365"/>
    </location>
</feature>
<dbReference type="Pfam" id="PF22322">
    <property type="entry name" value="DUF6973"/>
    <property type="match status" value="1"/>
</dbReference>
<comment type="caution">
    <text evidence="3">The sequence shown here is derived from an EMBL/GenBank/DDBJ whole genome shotgun (WGS) entry which is preliminary data.</text>
</comment>
<organism evidence="3 4">
    <name type="scientific">Nocardia aurantiaca</name>
    <dbReference type="NCBI Taxonomy" id="2675850"/>
    <lineage>
        <taxon>Bacteria</taxon>
        <taxon>Bacillati</taxon>
        <taxon>Actinomycetota</taxon>
        <taxon>Actinomycetes</taxon>
        <taxon>Mycobacteriales</taxon>
        <taxon>Nocardiaceae</taxon>
        <taxon>Nocardia</taxon>
    </lineage>
</organism>
<evidence type="ECO:0000256" key="1">
    <source>
        <dbReference type="SAM" id="MobiDB-lite"/>
    </source>
</evidence>
<gene>
    <name evidence="3" type="ORF">GLP40_15425</name>
</gene>
<evidence type="ECO:0000313" key="4">
    <source>
        <dbReference type="Proteomes" id="UP000432464"/>
    </source>
</evidence>
<dbReference type="AlphaFoldDB" id="A0A6I3L2P7"/>
<evidence type="ECO:0000313" key="3">
    <source>
        <dbReference type="EMBL" id="MTE14149.1"/>
    </source>
</evidence>
<dbReference type="InterPro" id="IPR054246">
    <property type="entry name" value="DUF6973"/>
</dbReference>